<dbReference type="PANTHER" id="PTHR47691">
    <property type="entry name" value="REGULATOR-RELATED"/>
    <property type="match status" value="1"/>
</dbReference>
<dbReference type="Gene3D" id="3.40.50.300">
    <property type="entry name" value="P-loop containing nucleotide triphosphate hydrolases"/>
    <property type="match status" value="1"/>
</dbReference>
<protein>
    <recommendedName>
        <fullName evidence="4">AAA+ ATPase domain-containing protein</fullName>
    </recommendedName>
</protein>
<dbReference type="InParanoid" id="A0A166AWA4"/>
<accession>A0A166AWA4</accession>
<dbReference type="InterPro" id="IPR027417">
    <property type="entry name" value="P-loop_NTPase"/>
</dbReference>
<sequence length="455" mass="49538">MWTSVFGTVTTVGLAALAPLTVAGTRVAGDGAFKLTLAVAAVRHAAVSVHEQSRRVKHNKQTAFQVGDKAVALFDALVAAEGAMPLVDVLTNAERIMRLFGDARDQFHRTETASRIRLTHGNKIAVGLQKILEEAETILEQLQVQGSSGPTSSTLVPQVLPVNPLPAKATVLDGIELSYHDNVAEIEVVMQLVVDMLDRIHNDTVRHAAASETLMEFAQHLLSVVEETLHELQRLEAASGVEHILSVPTVSAVLAGTRVKINDGIRDYQTSVATWVHRIGKNVERLVSSQPLAASASIMIHIPPPPPHVFHGREVEIARARDQILNHQPARIPILGAPGIGKTSLALAILHNADIKAHFADQRLFLACDSAPDADAIVNYLLRLLQLDVSGRDPWDALLTALNSTATLLVLDNFETVYTGMFRDGLILQWWNMIRPPMKASVHQVHSSHQVTYYA</sequence>
<evidence type="ECO:0000256" key="1">
    <source>
        <dbReference type="SAM" id="SignalP"/>
    </source>
</evidence>
<reference evidence="2 3" key="1">
    <citation type="journal article" date="2016" name="Mol. Biol. Evol.">
        <title>Comparative Genomics of Early-Diverging Mushroom-Forming Fungi Provides Insights into the Origins of Lignocellulose Decay Capabilities.</title>
        <authorList>
            <person name="Nagy L.G."/>
            <person name="Riley R."/>
            <person name="Tritt A."/>
            <person name="Adam C."/>
            <person name="Daum C."/>
            <person name="Floudas D."/>
            <person name="Sun H."/>
            <person name="Yadav J.S."/>
            <person name="Pangilinan J."/>
            <person name="Larsson K.H."/>
            <person name="Matsuura K."/>
            <person name="Barry K."/>
            <person name="Labutti K."/>
            <person name="Kuo R."/>
            <person name="Ohm R.A."/>
            <person name="Bhattacharya S.S."/>
            <person name="Shirouzu T."/>
            <person name="Yoshinaga Y."/>
            <person name="Martin F.M."/>
            <person name="Grigoriev I.V."/>
            <person name="Hibbett D.S."/>
        </authorList>
    </citation>
    <scope>NUCLEOTIDE SEQUENCE [LARGE SCALE GENOMIC DNA]</scope>
    <source>
        <strain evidence="2 3">HHB12029</strain>
    </source>
</reference>
<dbReference type="AlphaFoldDB" id="A0A166AWA4"/>
<evidence type="ECO:0000313" key="3">
    <source>
        <dbReference type="Proteomes" id="UP000077266"/>
    </source>
</evidence>
<keyword evidence="1" id="KW-0732">Signal</keyword>
<dbReference type="EMBL" id="KV425952">
    <property type="protein sequence ID" value="KZV95739.1"/>
    <property type="molecule type" value="Genomic_DNA"/>
</dbReference>
<evidence type="ECO:0008006" key="4">
    <source>
        <dbReference type="Google" id="ProtNLM"/>
    </source>
</evidence>
<name>A0A166AWA4_EXIGL</name>
<feature type="chain" id="PRO_5007870891" description="AAA+ ATPase domain-containing protein" evidence="1">
    <location>
        <begin position="24"/>
        <end position="455"/>
    </location>
</feature>
<dbReference type="OrthoDB" id="3064467at2759"/>
<dbReference type="SUPFAM" id="SSF52540">
    <property type="entry name" value="P-loop containing nucleoside triphosphate hydrolases"/>
    <property type="match status" value="1"/>
</dbReference>
<proteinExistence type="predicted"/>
<gene>
    <name evidence="2" type="ORF">EXIGLDRAFT_765938</name>
</gene>
<dbReference type="STRING" id="1314781.A0A166AWA4"/>
<organism evidence="2 3">
    <name type="scientific">Exidia glandulosa HHB12029</name>
    <dbReference type="NCBI Taxonomy" id="1314781"/>
    <lineage>
        <taxon>Eukaryota</taxon>
        <taxon>Fungi</taxon>
        <taxon>Dikarya</taxon>
        <taxon>Basidiomycota</taxon>
        <taxon>Agaricomycotina</taxon>
        <taxon>Agaricomycetes</taxon>
        <taxon>Auriculariales</taxon>
        <taxon>Exidiaceae</taxon>
        <taxon>Exidia</taxon>
    </lineage>
</organism>
<dbReference type="PANTHER" id="PTHR47691:SF3">
    <property type="entry name" value="HTH-TYPE TRANSCRIPTIONAL REGULATOR RV0890C-RELATED"/>
    <property type="match status" value="1"/>
</dbReference>
<dbReference type="Proteomes" id="UP000077266">
    <property type="component" value="Unassembled WGS sequence"/>
</dbReference>
<evidence type="ECO:0000313" key="2">
    <source>
        <dbReference type="EMBL" id="KZV95739.1"/>
    </source>
</evidence>
<keyword evidence="3" id="KW-1185">Reference proteome</keyword>
<feature type="signal peptide" evidence="1">
    <location>
        <begin position="1"/>
        <end position="23"/>
    </location>
</feature>